<evidence type="ECO:0000256" key="10">
    <source>
        <dbReference type="ARBA" id="ARBA00032441"/>
    </source>
</evidence>
<evidence type="ECO:0000256" key="8">
    <source>
        <dbReference type="ARBA" id="ARBA00022840"/>
    </source>
</evidence>
<reference evidence="12" key="1">
    <citation type="journal article" date="2019" name="Int. J. Syst. Evol. Microbiol.">
        <title>The Global Catalogue of Microorganisms (GCM) 10K type strain sequencing project: providing services to taxonomists for standard genome sequencing and annotation.</title>
        <authorList>
            <consortium name="The Broad Institute Genomics Platform"/>
            <consortium name="The Broad Institute Genome Sequencing Center for Infectious Disease"/>
            <person name="Wu L."/>
            <person name="Ma J."/>
        </authorList>
    </citation>
    <scope>NUCLEOTIDE SEQUENCE [LARGE SCALE GENOMIC DNA]</scope>
    <source>
        <strain evidence="12">JCM 17633</strain>
    </source>
</reference>
<keyword evidence="6" id="KW-0479">Metal-binding</keyword>
<gene>
    <name evidence="11" type="primary">tsaE</name>
    <name evidence="11" type="ORF">GCM10022292_18770</name>
</gene>
<keyword evidence="12" id="KW-1185">Reference proteome</keyword>
<keyword evidence="8" id="KW-0067">ATP-binding</keyword>
<organism evidence="11 12">
    <name type="scientific">Winogradskyella damuponensis</name>
    <dbReference type="NCBI Taxonomy" id="943939"/>
    <lineage>
        <taxon>Bacteria</taxon>
        <taxon>Pseudomonadati</taxon>
        <taxon>Bacteroidota</taxon>
        <taxon>Flavobacteriia</taxon>
        <taxon>Flavobacteriales</taxon>
        <taxon>Flavobacteriaceae</taxon>
        <taxon>Winogradskyella</taxon>
    </lineage>
</organism>
<dbReference type="Proteomes" id="UP001501682">
    <property type="component" value="Unassembled WGS sequence"/>
</dbReference>
<evidence type="ECO:0000256" key="5">
    <source>
        <dbReference type="ARBA" id="ARBA00022694"/>
    </source>
</evidence>
<keyword evidence="7" id="KW-0547">Nucleotide-binding</keyword>
<proteinExistence type="inferred from homology"/>
<comment type="caution">
    <text evidence="11">The sequence shown here is derived from an EMBL/GenBank/DDBJ whole genome shotgun (WGS) entry which is preliminary data.</text>
</comment>
<accession>A0ABP8CUJ6</accession>
<keyword evidence="9" id="KW-0460">Magnesium</keyword>
<dbReference type="PANTHER" id="PTHR33540:SF2">
    <property type="entry name" value="TRNA THREONYLCARBAMOYLADENOSINE BIOSYNTHESIS PROTEIN TSAE"/>
    <property type="match status" value="1"/>
</dbReference>
<dbReference type="Gene3D" id="3.40.50.300">
    <property type="entry name" value="P-loop containing nucleotide triphosphate hydrolases"/>
    <property type="match status" value="1"/>
</dbReference>
<dbReference type="SUPFAM" id="SSF52540">
    <property type="entry name" value="P-loop containing nucleoside triphosphate hydrolases"/>
    <property type="match status" value="1"/>
</dbReference>
<dbReference type="EMBL" id="BAABCB010000018">
    <property type="protein sequence ID" value="GAA4243588.1"/>
    <property type="molecule type" value="Genomic_DNA"/>
</dbReference>
<dbReference type="Pfam" id="PF02367">
    <property type="entry name" value="TsaE"/>
    <property type="match status" value="1"/>
</dbReference>
<comment type="subcellular location">
    <subcellularLocation>
        <location evidence="1">Cytoplasm</location>
    </subcellularLocation>
</comment>
<evidence type="ECO:0000256" key="7">
    <source>
        <dbReference type="ARBA" id="ARBA00022741"/>
    </source>
</evidence>
<comment type="similarity">
    <text evidence="2">Belongs to the TsaE family.</text>
</comment>
<name>A0ABP8CUJ6_9FLAO</name>
<evidence type="ECO:0000256" key="9">
    <source>
        <dbReference type="ARBA" id="ARBA00022842"/>
    </source>
</evidence>
<evidence type="ECO:0000313" key="12">
    <source>
        <dbReference type="Proteomes" id="UP001501682"/>
    </source>
</evidence>
<evidence type="ECO:0000256" key="2">
    <source>
        <dbReference type="ARBA" id="ARBA00007599"/>
    </source>
</evidence>
<dbReference type="NCBIfam" id="TIGR00150">
    <property type="entry name" value="T6A_YjeE"/>
    <property type="match status" value="1"/>
</dbReference>
<protein>
    <recommendedName>
        <fullName evidence="3">tRNA threonylcarbamoyladenosine biosynthesis protein TsaE</fullName>
    </recommendedName>
    <alternativeName>
        <fullName evidence="10">t(6)A37 threonylcarbamoyladenosine biosynthesis protein TsaE</fullName>
    </alternativeName>
</protein>
<evidence type="ECO:0000256" key="1">
    <source>
        <dbReference type="ARBA" id="ARBA00004496"/>
    </source>
</evidence>
<dbReference type="RefSeq" id="WP_334469243.1">
    <property type="nucleotide sequence ID" value="NZ_BAABCB010000018.1"/>
</dbReference>
<keyword evidence="4" id="KW-0963">Cytoplasm</keyword>
<evidence type="ECO:0000256" key="3">
    <source>
        <dbReference type="ARBA" id="ARBA00019010"/>
    </source>
</evidence>
<keyword evidence="5" id="KW-0819">tRNA processing</keyword>
<dbReference type="InterPro" id="IPR003442">
    <property type="entry name" value="T6A_TsaE"/>
</dbReference>
<dbReference type="PANTHER" id="PTHR33540">
    <property type="entry name" value="TRNA THREONYLCARBAMOYLADENOSINE BIOSYNTHESIS PROTEIN TSAE"/>
    <property type="match status" value="1"/>
</dbReference>
<evidence type="ECO:0000313" key="11">
    <source>
        <dbReference type="EMBL" id="GAA4243588.1"/>
    </source>
</evidence>
<evidence type="ECO:0000256" key="4">
    <source>
        <dbReference type="ARBA" id="ARBA00022490"/>
    </source>
</evidence>
<sequence length="154" mass="17760">MKTIEFTYHIKDIDATASRVLGYLDAKTVLFNGNMGAGKTTFINALIKAMQSEDIATSPTFSIVNEYTLPNDKVYHFDFYRIESIDEAYSFGIEDYLNSNHWLFMEWSERIEELIPEDSQTITITHLNDNIRSLKLTVNTKHLTENEAMTVSKF</sequence>
<evidence type="ECO:0000256" key="6">
    <source>
        <dbReference type="ARBA" id="ARBA00022723"/>
    </source>
</evidence>
<dbReference type="InterPro" id="IPR027417">
    <property type="entry name" value="P-loop_NTPase"/>
</dbReference>